<gene>
    <name evidence="11" type="ORF">RV14_GL000425</name>
</gene>
<evidence type="ECO:0000256" key="6">
    <source>
        <dbReference type="ARBA" id="ARBA00023004"/>
    </source>
</evidence>
<keyword evidence="4 9" id="KW-0949">S-adenosyl-L-methionine</keyword>
<protein>
    <recommendedName>
        <fullName evidence="2 9">Heme chaperone HemW</fullName>
    </recommendedName>
</protein>
<dbReference type="InterPro" id="IPR034505">
    <property type="entry name" value="Coproporphyrinogen-III_oxidase"/>
</dbReference>
<dbReference type="InterPro" id="IPR007197">
    <property type="entry name" value="rSAM"/>
</dbReference>
<keyword evidence="8 9" id="KW-0143">Chaperone</keyword>
<dbReference type="NCBIfam" id="TIGR00539">
    <property type="entry name" value="hemN_rel"/>
    <property type="match status" value="1"/>
</dbReference>
<feature type="domain" description="Radical SAM core" evidence="10">
    <location>
        <begin position="6"/>
        <end position="245"/>
    </location>
</feature>
<dbReference type="SUPFAM" id="SSF102114">
    <property type="entry name" value="Radical SAM enzymes"/>
    <property type="match status" value="1"/>
</dbReference>
<dbReference type="GO" id="GO:0051539">
    <property type="term" value="F:4 iron, 4 sulfur cluster binding"/>
    <property type="evidence" value="ECO:0007669"/>
    <property type="project" value="UniProtKB-UniRule"/>
</dbReference>
<dbReference type="GO" id="GO:0005737">
    <property type="term" value="C:cytoplasm"/>
    <property type="evidence" value="ECO:0007669"/>
    <property type="project" value="UniProtKB-SubCell"/>
</dbReference>
<name>A0A1L8WIP3_9ENTE</name>
<keyword evidence="9" id="KW-0004">4Fe-4S</keyword>
<dbReference type="PROSITE" id="PS51918">
    <property type="entry name" value="RADICAL_SAM"/>
    <property type="match status" value="1"/>
</dbReference>
<dbReference type="SFLD" id="SFLDF00288">
    <property type="entry name" value="HemN-like__clustered_with_nucl"/>
    <property type="match status" value="1"/>
</dbReference>
<evidence type="ECO:0000256" key="4">
    <source>
        <dbReference type="ARBA" id="ARBA00022691"/>
    </source>
</evidence>
<dbReference type="PANTHER" id="PTHR13932">
    <property type="entry name" value="COPROPORPHYRINIGEN III OXIDASE"/>
    <property type="match status" value="1"/>
</dbReference>
<dbReference type="GO" id="GO:0006779">
    <property type="term" value="P:porphyrin-containing compound biosynthetic process"/>
    <property type="evidence" value="ECO:0007669"/>
    <property type="project" value="InterPro"/>
</dbReference>
<dbReference type="PANTHER" id="PTHR13932:SF5">
    <property type="entry name" value="RADICAL S-ADENOSYL METHIONINE DOMAIN-CONTAINING PROTEIN 1, MITOCHONDRIAL"/>
    <property type="match status" value="1"/>
</dbReference>
<dbReference type="Gene3D" id="3.20.20.70">
    <property type="entry name" value="Aldolase class I"/>
    <property type="match status" value="1"/>
</dbReference>
<dbReference type="CDD" id="cd01335">
    <property type="entry name" value="Radical_SAM"/>
    <property type="match status" value="1"/>
</dbReference>
<evidence type="ECO:0000313" key="12">
    <source>
        <dbReference type="Proteomes" id="UP000182152"/>
    </source>
</evidence>
<dbReference type="STRING" id="150033.RV14_GL000425"/>
<comment type="subcellular location">
    <subcellularLocation>
        <location evidence="9">Cytoplasm</location>
    </subcellularLocation>
</comment>
<comment type="function">
    <text evidence="9">Probably acts as a heme chaperone, transferring heme to an unknown acceptor. Binds one molecule of heme per monomer, possibly covalently. Binds 1 [4Fe-4S] cluster. The cluster is coordinated with 3 cysteines and an exchangeable S-adenosyl-L-methionine.</text>
</comment>
<dbReference type="SFLD" id="SFLDS00029">
    <property type="entry name" value="Radical_SAM"/>
    <property type="match status" value="1"/>
</dbReference>
<dbReference type="InterPro" id="IPR058240">
    <property type="entry name" value="rSAM_sf"/>
</dbReference>
<dbReference type="EMBL" id="JXLB01000012">
    <property type="protein sequence ID" value="OJG80881.1"/>
    <property type="molecule type" value="Genomic_DNA"/>
</dbReference>
<proteinExistence type="inferred from homology"/>
<dbReference type="Proteomes" id="UP000182152">
    <property type="component" value="Unassembled WGS sequence"/>
</dbReference>
<keyword evidence="3 9" id="KW-0349">Heme</keyword>
<dbReference type="GO" id="GO:0046872">
    <property type="term" value="F:metal ion binding"/>
    <property type="evidence" value="ECO:0007669"/>
    <property type="project" value="UniProtKB-UniRule"/>
</dbReference>
<comment type="similarity">
    <text evidence="1">Belongs to the anaerobic coproporphyrinogen-III oxidase family. HemW subfamily.</text>
</comment>
<evidence type="ECO:0000256" key="5">
    <source>
        <dbReference type="ARBA" id="ARBA00022723"/>
    </source>
</evidence>
<keyword evidence="7 9" id="KW-0411">Iron-sulfur</keyword>
<dbReference type="RefSeq" id="WP_071855615.1">
    <property type="nucleotide sequence ID" value="NZ_JXLB01000012.1"/>
</dbReference>
<dbReference type="InterPro" id="IPR013785">
    <property type="entry name" value="Aldolase_TIM"/>
</dbReference>
<keyword evidence="6 9" id="KW-0408">Iron</keyword>
<evidence type="ECO:0000256" key="9">
    <source>
        <dbReference type="RuleBase" id="RU364116"/>
    </source>
</evidence>
<evidence type="ECO:0000313" key="11">
    <source>
        <dbReference type="EMBL" id="OJG80881.1"/>
    </source>
</evidence>
<dbReference type="OrthoDB" id="9808022at2"/>
<evidence type="ECO:0000256" key="2">
    <source>
        <dbReference type="ARBA" id="ARBA00017228"/>
    </source>
</evidence>
<dbReference type="Pfam" id="PF06969">
    <property type="entry name" value="HemN_C"/>
    <property type="match status" value="1"/>
</dbReference>
<reference evidence="11 12" key="1">
    <citation type="submission" date="2014-12" db="EMBL/GenBank/DDBJ databases">
        <title>Draft genome sequences of 29 type strains of Enterococci.</title>
        <authorList>
            <person name="Zhong Z."/>
            <person name="Sun Z."/>
            <person name="Liu W."/>
            <person name="Zhang W."/>
            <person name="Zhang H."/>
        </authorList>
    </citation>
    <scope>NUCLEOTIDE SEQUENCE [LARGE SCALE GENOMIC DNA]</scope>
    <source>
        <strain evidence="11 12">DSM 15687</strain>
    </source>
</reference>
<accession>A0A1L8WIP3</accession>
<dbReference type="SMART" id="SM00729">
    <property type="entry name" value="Elp3"/>
    <property type="match status" value="1"/>
</dbReference>
<keyword evidence="12" id="KW-1185">Reference proteome</keyword>
<dbReference type="Pfam" id="PF04055">
    <property type="entry name" value="Radical_SAM"/>
    <property type="match status" value="1"/>
</dbReference>
<evidence type="ECO:0000256" key="3">
    <source>
        <dbReference type="ARBA" id="ARBA00022617"/>
    </source>
</evidence>
<dbReference type="SFLD" id="SFLDG01082">
    <property type="entry name" value="B12-binding_domain_containing"/>
    <property type="match status" value="1"/>
</dbReference>
<sequence length="393" mass="45780">MIETINSAEQKVSAYIHIPFCEHICYYCDFNKVFLEGQPVDEYVEMLLKEMQLMLEQHPVKQLNTLYVGGGTPTSLSVKQLDRLLSGIRNSLPFKVGKEFTVEANPGDLTQEKLRVMKNYGVNRLSMGVQTFDNRLLKKIGRKHTTEDVYQTMRFLETENFKNVSIDLIYALPGQTLEGYKDTLDQALALDLPHYSLYSLILENKTMFMNWVRQGRLHLPDQETETQMFEETIEAMEKYGRFQYEISNFAFKGYESQHNLMYWNNNHYFGFGAGASGYLGNKRYRNKGPIQHYLCPLRVNKLPVLEVETLSRKNQIEEEMFLGLRKKSGLSKKHFYERYHQSIDALYSEVLTDLESKGLLINESERVYLTSKGIFLGNNVFEQFLLEKECANK</sequence>
<dbReference type="InterPro" id="IPR010723">
    <property type="entry name" value="HemN_C"/>
</dbReference>
<evidence type="ECO:0000256" key="8">
    <source>
        <dbReference type="ARBA" id="ARBA00023186"/>
    </source>
</evidence>
<dbReference type="SFLD" id="SFLDF00562">
    <property type="entry name" value="HemN-like__clustered_with_heat"/>
    <property type="match status" value="1"/>
</dbReference>
<organism evidence="11 12">
    <name type="scientific">Enterococcus ratti</name>
    <dbReference type="NCBI Taxonomy" id="150033"/>
    <lineage>
        <taxon>Bacteria</taxon>
        <taxon>Bacillati</taxon>
        <taxon>Bacillota</taxon>
        <taxon>Bacilli</taxon>
        <taxon>Lactobacillales</taxon>
        <taxon>Enterococcaceae</taxon>
        <taxon>Enterococcus</taxon>
    </lineage>
</organism>
<dbReference type="GO" id="GO:0004109">
    <property type="term" value="F:coproporphyrinogen oxidase activity"/>
    <property type="evidence" value="ECO:0007669"/>
    <property type="project" value="InterPro"/>
</dbReference>
<dbReference type="InterPro" id="IPR006638">
    <property type="entry name" value="Elp3/MiaA/NifB-like_rSAM"/>
</dbReference>
<keyword evidence="9" id="KW-0963">Cytoplasm</keyword>
<dbReference type="SFLD" id="SFLDG01065">
    <property type="entry name" value="anaerobic_coproporphyrinogen-I"/>
    <property type="match status" value="1"/>
</dbReference>
<evidence type="ECO:0000256" key="7">
    <source>
        <dbReference type="ARBA" id="ARBA00023014"/>
    </source>
</evidence>
<dbReference type="AlphaFoldDB" id="A0A1L8WIP3"/>
<evidence type="ECO:0000259" key="10">
    <source>
        <dbReference type="PROSITE" id="PS51918"/>
    </source>
</evidence>
<keyword evidence="5 9" id="KW-0479">Metal-binding</keyword>
<comment type="caution">
    <text evidence="11">The sequence shown here is derived from an EMBL/GenBank/DDBJ whole genome shotgun (WGS) entry which is preliminary data.</text>
</comment>
<dbReference type="InterPro" id="IPR004559">
    <property type="entry name" value="HemW-like"/>
</dbReference>
<evidence type="ECO:0000256" key="1">
    <source>
        <dbReference type="ARBA" id="ARBA00006100"/>
    </source>
</evidence>